<accession>A0A6L2M048</accession>
<comment type="caution">
    <text evidence="4">The sequence shown here is derived from an EMBL/GenBank/DDBJ whole genome shotgun (WGS) entry which is preliminary data.</text>
</comment>
<dbReference type="Pfam" id="PF00098">
    <property type="entry name" value="zf-CCHC"/>
    <property type="match status" value="1"/>
</dbReference>
<dbReference type="Pfam" id="PF08284">
    <property type="entry name" value="RVP_2"/>
    <property type="match status" value="1"/>
</dbReference>
<protein>
    <recommendedName>
        <fullName evidence="3">CCHC-type domain-containing protein</fullName>
    </recommendedName>
</protein>
<organism evidence="4">
    <name type="scientific">Tanacetum cinerariifolium</name>
    <name type="common">Dalmatian daisy</name>
    <name type="synonym">Chrysanthemum cinerariifolium</name>
    <dbReference type="NCBI Taxonomy" id="118510"/>
    <lineage>
        <taxon>Eukaryota</taxon>
        <taxon>Viridiplantae</taxon>
        <taxon>Streptophyta</taxon>
        <taxon>Embryophyta</taxon>
        <taxon>Tracheophyta</taxon>
        <taxon>Spermatophyta</taxon>
        <taxon>Magnoliopsida</taxon>
        <taxon>eudicotyledons</taxon>
        <taxon>Gunneridae</taxon>
        <taxon>Pentapetalae</taxon>
        <taxon>asterids</taxon>
        <taxon>campanulids</taxon>
        <taxon>Asterales</taxon>
        <taxon>Asteraceae</taxon>
        <taxon>Asteroideae</taxon>
        <taxon>Anthemideae</taxon>
        <taxon>Anthemidinae</taxon>
        <taxon>Tanacetum</taxon>
    </lineage>
</organism>
<dbReference type="PROSITE" id="PS50158">
    <property type="entry name" value="ZF_CCHC"/>
    <property type="match status" value="1"/>
</dbReference>
<dbReference type="PANTHER" id="PTHR24559">
    <property type="entry name" value="TRANSPOSON TY3-I GAG-POL POLYPROTEIN"/>
    <property type="match status" value="1"/>
</dbReference>
<dbReference type="PANTHER" id="PTHR24559:SF427">
    <property type="entry name" value="RNA-DIRECTED DNA POLYMERASE"/>
    <property type="match status" value="1"/>
</dbReference>
<dbReference type="SUPFAM" id="SSF56672">
    <property type="entry name" value="DNA/RNA polymerases"/>
    <property type="match status" value="1"/>
</dbReference>
<dbReference type="InterPro" id="IPR043128">
    <property type="entry name" value="Rev_trsase/Diguanyl_cyclase"/>
</dbReference>
<keyword evidence="1" id="KW-0863">Zinc-finger</keyword>
<proteinExistence type="predicted"/>
<dbReference type="EMBL" id="BKCJ010005558">
    <property type="protein sequence ID" value="GEU67403.1"/>
    <property type="molecule type" value="Genomic_DNA"/>
</dbReference>
<dbReference type="InterPro" id="IPR001878">
    <property type="entry name" value="Znf_CCHC"/>
</dbReference>
<name>A0A6L2M048_TANCI</name>
<dbReference type="Gene3D" id="2.40.70.10">
    <property type="entry name" value="Acid Proteases"/>
    <property type="match status" value="1"/>
</dbReference>
<gene>
    <name evidence="4" type="ORF">Tci_039381</name>
</gene>
<feature type="compositionally biased region" description="Polar residues" evidence="2">
    <location>
        <begin position="158"/>
        <end position="167"/>
    </location>
</feature>
<dbReference type="SUPFAM" id="SSF50630">
    <property type="entry name" value="Acid proteases"/>
    <property type="match status" value="1"/>
</dbReference>
<dbReference type="AlphaFoldDB" id="A0A6L2M048"/>
<dbReference type="GO" id="GO:0008270">
    <property type="term" value="F:zinc ion binding"/>
    <property type="evidence" value="ECO:0007669"/>
    <property type="project" value="UniProtKB-KW"/>
</dbReference>
<dbReference type="Gene3D" id="3.30.70.270">
    <property type="match status" value="1"/>
</dbReference>
<dbReference type="InterPro" id="IPR000477">
    <property type="entry name" value="RT_dom"/>
</dbReference>
<sequence>MAPKRTTRANTATTTTTTTSVTDAKLRALIEKGVAKALAARDADRNTNGNDNDVLGTCAKRTERVTREYTYPDFMKCQPLNFKGTEGVVELTQWFEKMETVFCISNFSVENQIKFSTCTLLGNLKKKITDKYCPKGEMKKLESELWNLRVKSNDVKQSKPTSTTEQEAYTAGSGEKKPYGGSKPMCPKCNYHHDGPCASKCHKCKKVGHFARSCRSTSNGNFKKDCLKLKNNNRGTQGGNATAPAKVYAVGRVGTNLYSNVVVGTFCLNNHYASILFDTGVDRCFVSTTFSSQIEITPTTLDHHYDVELADGRIIRLNTILRGCILNFLKHPFNIDLMSVELSSFNAIIGMDWLAKYHAIIVCAEKIVRIPRGNEILIVHGDESDWGNENRLNIILCTKTQKYMLKGCHVFLAHITTKETEDKSEKKRLEDVMPFGLTNAPAVFMDLMNRMCKPYLDKFMIVFIDDILIYSKNKKEHEEHLKAILKLLKKEELYAKFSKCKF</sequence>
<feature type="domain" description="CCHC-type" evidence="3">
    <location>
        <begin position="200"/>
        <end position="216"/>
    </location>
</feature>
<evidence type="ECO:0000313" key="4">
    <source>
        <dbReference type="EMBL" id="GEU67403.1"/>
    </source>
</evidence>
<dbReference type="GO" id="GO:0003676">
    <property type="term" value="F:nucleic acid binding"/>
    <property type="evidence" value="ECO:0007669"/>
    <property type="project" value="InterPro"/>
</dbReference>
<dbReference type="CDD" id="cd00303">
    <property type="entry name" value="retropepsin_like"/>
    <property type="match status" value="1"/>
</dbReference>
<dbReference type="Pfam" id="PF00078">
    <property type="entry name" value="RVT_1"/>
    <property type="match status" value="1"/>
</dbReference>
<dbReference type="SMART" id="SM00343">
    <property type="entry name" value="ZnF_C2HC"/>
    <property type="match status" value="1"/>
</dbReference>
<evidence type="ECO:0000256" key="2">
    <source>
        <dbReference type="SAM" id="MobiDB-lite"/>
    </source>
</evidence>
<keyword evidence="1" id="KW-0862">Zinc</keyword>
<reference evidence="4" key="1">
    <citation type="journal article" date="2019" name="Sci. Rep.">
        <title>Draft genome of Tanacetum cinerariifolium, the natural source of mosquito coil.</title>
        <authorList>
            <person name="Yamashiro T."/>
            <person name="Shiraishi A."/>
            <person name="Satake H."/>
            <person name="Nakayama K."/>
        </authorList>
    </citation>
    <scope>NUCLEOTIDE SEQUENCE</scope>
</reference>
<dbReference type="InterPro" id="IPR021109">
    <property type="entry name" value="Peptidase_aspartic_dom_sf"/>
</dbReference>
<dbReference type="InterPro" id="IPR053134">
    <property type="entry name" value="RNA-dir_DNA_polymerase"/>
</dbReference>
<feature type="region of interest" description="Disordered" evidence="2">
    <location>
        <begin position="153"/>
        <end position="181"/>
    </location>
</feature>
<evidence type="ECO:0000259" key="3">
    <source>
        <dbReference type="PROSITE" id="PS50158"/>
    </source>
</evidence>
<dbReference type="InterPro" id="IPR043502">
    <property type="entry name" value="DNA/RNA_pol_sf"/>
</dbReference>
<evidence type="ECO:0000256" key="1">
    <source>
        <dbReference type="PROSITE-ProRule" id="PRU00047"/>
    </source>
</evidence>
<keyword evidence="1" id="KW-0479">Metal-binding</keyword>